<accession>A0A941JT45</accession>
<name>A0A941JT45_9CHRO</name>
<dbReference type="SUPFAM" id="SSF111126">
    <property type="entry name" value="Ligand-binding domain in the NO signalling and Golgi transport"/>
    <property type="match status" value="1"/>
</dbReference>
<evidence type="ECO:0000259" key="1">
    <source>
        <dbReference type="SMART" id="SM00989"/>
    </source>
</evidence>
<gene>
    <name evidence="2" type="ORF">DSM107014_08545</name>
</gene>
<evidence type="ECO:0000313" key="2">
    <source>
        <dbReference type="EMBL" id="MBR8827937.1"/>
    </source>
</evidence>
<proteinExistence type="predicted"/>
<reference evidence="2" key="1">
    <citation type="submission" date="2021-02" db="EMBL/GenBank/DDBJ databases">
        <title>Metagenome analyses of Stigonema ocellatum DSM 106950, Chlorogloea purpurea SAG 13.99 and Gomphosphaeria aponina DSM 107014.</title>
        <authorList>
            <person name="Marter P."/>
            <person name="Huang S."/>
        </authorList>
    </citation>
    <scope>NUCLEOTIDE SEQUENCE</scope>
    <source>
        <strain evidence="2">JP213</strain>
    </source>
</reference>
<dbReference type="SMART" id="SM00989">
    <property type="entry name" value="V4R"/>
    <property type="match status" value="1"/>
</dbReference>
<comment type="caution">
    <text evidence="2">The sequence shown here is derived from an EMBL/GenBank/DDBJ whole genome shotgun (WGS) entry which is preliminary data.</text>
</comment>
<organism evidence="2 3">
    <name type="scientific">Gomphosphaeria aponina SAG 52.96 = DSM 107014</name>
    <dbReference type="NCBI Taxonomy" id="1521640"/>
    <lineage>
        <taxon>Bacteria</taxon>
        <taxon>Bacillati</taxon>
        <taxon>Cyanobacteriota</taxon>
        <taxon>Cyanophyceae</taxon>
        <taxon>Oscillatoriophycideae</taxon>
        <taxon>Chroococcales</taxon>
        <taxon>Gomphosphaeriaceae</taxon>
        <taxon>Gomphosphaeria</taxon>
    </lineage>
</organism>
<dbReference type="Pfam" id="PF02830">
    <property type="entry name" value="V4R"/>
    <property type="match status" value="1"/>
</dbReference>
<dbReference type="PANTHER" id="PTHR35090">
    <property type="entry name" value="DNA-DIRECTED RNA POLYMERASE SUBUNIT I"/>
    <property type="match status" value="1"/>
</dbReference>
<dbReference type="PANTHER" id="PTHR35090:SF1">
    <property type="entry name" value="SLR0144 PROTEIN"/>
    <property type="match status" value="1"/>
</dbReference>
<dbReference type="AlphaFoldDB" id="A0A941JT45"/>
<sequence>MTFTVSEPKKESLRIPRKVEHLWSQKYPQKHAHYSLEQFFRFDNQTGAIADWNECRNILVTEDFIIGLIEGLEEEVGSASTYVMYQIGKEWGYRDAKFFQQWFEKEYKYDKKLYEINLIYVLEAWWWPFTSQGWGNWDVDLSEQKNGFMFVNIFDSAVARTLGDVGKPVCHIYAGLMAGFFSSLVKKELDCIEIQCYSMGETYCKFLLGKKDRIDAATFWQNEGATARDIEKRLHNGEYLG</sequence>
<dbReference type="InterPro" id="IPR004096">
    <property type="entry name" value="V4R"/>
</dbReference>
<dbReference type="InterPro" id="IPR024096">
    <property type="entry name" value="NO_sig/Golgi_transp_ligand-bd"/>
</dbReference>
<protein>
    <submittedName>
        <fullName evidence="2">4-vinyl reductase</fullName>
    </submittedName>
</protein>
<dbReference type="EMBL" id="JADQBC010000048">
    <property type="protein sequence ID" value="MBR8827937.1"/>
    <property type="molecule type" value="Genomic_DNA"/>
</dbReference>
<evidence type="ECO:0000313" key="3">
    <source>
        <dbReference type="Proteomes" id="UP000767446"/>
    </source>
</evidence>
<dbReference type="Proteomes" id="UP000767446">
    <property type="component" value="Unassembled WGS sequence"/>
</dbReference>
<feature type="domain" description="4-vinyl reductase 4VR" evidence="1">
    <location>
        <begin position="148"/>
        <end position="210"/>
    </location>
</feature>
<dbReference type="Gene3D" id="3.30.1380.20">
    <property type="entry name" value="Trafficking protein particle complex subunit 3"/>
    <property type="match status" value="1"/>
</dbReference>